<dbReference type="NCBIfam" id="TIGR03592">
    <property type="entry name" value="yidC_oxa1_cterm"/>
    <property type="match status" value="1"/>
</dbReference>
<dbReference type="PANTHER" id="PTHR12428:SF65">
    <property type="entry name" value="CYTOCHROME C OXIDASE ASSEMBLY PROTEIN COX18, MITOCHONDRIAL"/>
    <property type="match status" value="1"/>
</dbReference>
<keyword evidence="8 12" id="KW-0472">Membrane</keyword>
<keyword evidence="3 12" id="KW-1003">Cell membrane</keyword>
<proteinExistence type="inferred from homology"/>
<dbReference type="AlphaFoldDB" id="A0A1I0C795"/>
<organism evidence="14 15">
    <name type="scientific">Salinibacillus kushneri</name>
    <dbReference type="NCBI Taxonomy" id="237682"/>
    <lineage>
        <taxon>Bacteria</taxon>
        <taxon>Bacillati</taxon>
        <taxon>Bacillota</taxon>
        <taxon>Bacilli</taxon>
        <taxon>Bacillales</taxon>
        <taxon>Bacillaceae</taxon>
        <taxon>Salinibacillus</taxon>
    </lineage>
</organism>
<reference evidence="15" key="1">
    <citation type="submission" date="2016-10" db="EMBL/GenBank/DDBJ databases">
        <authorList>
            <person name="Varghese N."/>
            <person name="Submissions S."/>
        </authorList>
    </citation>
    <scope>NUCLEOTIDE SEQUENCE [LARGE SCALE GENOMIC DNA]</scope>
    <source>
        <strain evidence="15">CGMCC 1.3566</strain>
    </source>
</reference>
<comment type="subcellular location">
    <subcellularLocation>
        <location evidence="1 12">Cell membrane</location>
        <topology evidence="1 12">Multi-pass membrane protein</topology>
    </subcellularLocation>
</comment>
<evidence type="ECO:0000256" key="7">
    <source>
        <dbReference type="ARBA" id="ARBA00022989"/>
    </source>
</evidence>
<dbReference type="InterPro" id="IPR023060">
    <property type="entry name" value="YidC/YidC1/YidC2_Firmicutes"/>
</dbReference>
<dbReference type="GO" id="GO:0005886">
    <property type="term" value="C:plasma membrane"/>
    <property type="evidence" value="ECO:0007669"/>
    <property type="project" value="UniProtKB-SubCell"/>
</dbReference>
<evidence type="ECO:0000313" key="14">
    <source>
        <dbReference type="EMBL" id="SET14809.1"/>
    </source>
</evidence>
<sequence>MRKKILLITALLGMIVLLSGCMDVNTPITKDTEGIWANYFVWPLHQLIVYVSDFFNGSHGIGIIIVTILIRLILVPLNVKQLKSSKAMQEIQPELQKLREKYSSKDASTQQKLQQETMSLFQKHGVNPMAGCLPIIVQMPILIAFYHAIYRSEILKDGTFLWFELGSPDPYYILPLIAAGATFLQQKLMMASNATAGQNPQMQMMLYVMPIMIGVFAAFFPSALALYWVVGNIFMVGQTLLIHRPYKKKENNGGAKK</sequence>
<protein>
    <recommendedName>
        <fullName evidence="12">Membrane protein insertase YidC</fullName>
    </recommendedName>
    <alternativeName>
        <fullName evidence="12">Foldase YidC</fullName>
    </alternativeName>
    <alternativeName>
        <fullName evidence="12">Membrane integrase YidC</fullName>
    </alternativeName>
    <alternativeName>
        <fullName evidence="12">Membrane protein YidC</fullName>
    </alternativeName>
</protein>
<comment type="function">
    <text evidence="12">Required for the insertion and/or proper folding and/or complex formation of integral membrane proteins into the membrane. Involved in integration of membrane proteins that insert both dependently and independently of the Sec translocase complex, as well as at least some lipoproteins.</text>
</comment>
<dbReference type="InterPro" id="IPR001708">
    <property type="entry name" value="YidC/ALB3/OXA1/COX18"/>
</dbReference>
<dbReference type="InterPro" id="IPR028055">
    <property type="entry name" value="YidC/Oxa/ALB_C"/>
</dbReference>
<dbReference type="EMBL" id="FOHJ01000003">
    <property type="protein sequence ID" value="SET14809.1"/>
    <property type="molecule type" value="Genomic_DNA"/>
</dbReference>
<dbReference type="Proteomes" id="UP000199095">
    <property type="component" value="Unassembled WGS sequence"/>
</dbReference>
<dbReference type="PRINTS" id="PR00701">
    <property type="entry name" value="60KDINNERMP"/>
</dbReference>
<keyword evidence="9" id="KW-0564">Palmitate</keyword>
<evidence type="ECO:0000256" key="5">
    <source>
        <dbReference type="ARBA" id="ARBA00022729"/>
    </source>
</evidence>
<dbReference type="NCBIfam" id="NF002803">
    <property type="entry name" value="PRK02944.1"/>
    <property type="match status" value="1"/>
</dbReference>
<name>A0A1I0C795_9BACI</name>
<dbReference type="OrthoDB" id="9780552at2"/>
<dbReference type="CDD" id="cd20070">
    <property type="entry name" value="5TM_YidC_Alb3"/>
    <property type="match status" value="1"/>
</dbReference>
<evidence type="ECO:0000256" key="4">
    <source>
        <dbReference type="ARBA" id="ARBA00022692"/>
    </source>
</evidence>
<gene>
    <name evidence="12" type="primary">yidC</name>
    <name evidence="14" type="ORF">SAMN05421676_10346</name>
</gene>
<evidence type="ECO:0000256" key="10">
    <source>
        <dbReference type="ARBA" id="ARBA00023186"/>
    </source>
</evidence>
<dbReference type="GO" id="GO:0051205">
    <property type="term" value="P:protein insertion into membrane"/>
    <property type="evidence" value="ECO:0007669"/>
    <property type="project" value="TreeGrafter"/>
</dbReference>
<evidence type="ECO:0000256" key="8">
    <source>
        <dbReference type="ARBA" id="ARBA00023136"/>
    </source>
</evidence>
<dbReference type="HAMAP" id="MF_01811">
    <property type="entry name" value="YidC_type2"/>
    <property type="match status" value="1"/>
</dbReference>
<dbReference type="InterPro" id="IPR047196">
    <property type="entry name" value="YidC_ALB_C"/>
</dbReference>
<feature type="domain" description="Membrane insertase YidC/Oxa/ALB C-terminal" evidence="13">
    <location>
        <begin position="60"/>
        <end position="244"/>
    </location>
</feature>
<evidence type="ECO:0000256" key="3">
    <source>
        <dbReference type="ARBA" id="ARBA00022475"/>
    </source>
</evidence>
<accession>A0A1I0C795</accession>
<dbReference type="GO" id="GO:0015031">
    <property type="term" value="P:protein transport"/>
    <property type="evidence" value="ECO:0007669"/>
    <property type="project" value="UniProtKB-KW"/>
</dbReference>
<comment type="similarity">
    <text evidence="12">Belongs to the OXA1/ALB3/YidC family. Type 2 subfamily.</text>
</comment>
<keyword evidence="11 12" id="KW-0449">Lipoprotein</keyword>
<evidence type="ECO:0000259" key="13">
    <source>
        <dbReference type="Pfam" id="PF02096"/>
    </source>
</evidence>
<keyword evidence="2 12" id="KW-0813">Transport</keyword>
<keyword evidence="6 12" id="KW-0653">Protein transport</keyword>
<dbReference type="STRING" id="237682.SAMN05421676_10346"/>
<keyword evidence="10 12" id="KW-0143">Chaperone</keyword>
<keyword evidence="15" id="KW-1185">Reference proteome</keyword>
<evidence type="ECO:0000256" key="6">
    <source>
        <dbReference type="ARBA" id="ARBA00022927"/>
    </source>
</evidence>
<evidence type="ECO:0000313" key="15">
    <source>
        <dbReference type="Proteomes" id="UP000199095"/>
    </source>
</evidence>
<evidence type="ECO:0000256" key="12">
    <source>
        <dbReference type="HAMAP-Rule" id="MF_01811"/>
    </source>
</evidence>
<dbReference type="PROSITE" id="PS51257">
    <property type="entry name" value="PROKAR_LIPOPROTEIN"/>
    <property type="match status" value="1"/>
</dbReference>
<dbReference type="PANTHER" id="PTHR12428">
    <property type="entry name" value="OXA1"/>
    <property type="match status" value="1"/>
</dbReference>
<evidence type="ECO:0000256" key="11">
    <source>
        <dbReference type="ARBA" id="ARBA00023288"/>
    </source>
</evidence>
<keyword evidence="4 12" id="KW-0812">Transmembrane</keyword>
<keyword evidence="7 12" id="KW-1133">Transmembrane helix</keyword>
<evidence type="ECO:0000256" key="9">
    <source>
        <dbReference type="ARBA" id="ARBA00023139"/>
    </source>
</evidence>
<dbReference type="RefSeq" id="WP_093132605.1">
    <property type="nucleotide sequence ID" value="NZ_FOHJ01000003.1"/>
</dbReference>
<evidence type="ECO:0000256" key="2">
    <source>
        <dbReference type="ARBA" id="ARBA00022448"/>
    </source>
</evidence>
<dbReference type="GO" id="GO:0032977">
    <property type="term" value="F:membrane insertase activity"/>
    <property type="evidence" value="ECO:0007669"/>
    <property type="project" value="InterPro"/>
</dbReference>
<evidence type="ECO:0000256" key="1">
    <source>
        <dbReference type="ARBA" id="ARBA00004651"/>
    </source>
</evidence>
<dbReference type="Pfam" id="PF02096">
    <property type="entry name" value="60KD_IMP"/>
    <property type="match status" value="1"/>
</dbReference>
<keyword evidence="5 12" id="KW-0732">Signal</keyword>